<reference evidence="4 5" key="1">
    <citation type="submission" date="2020-10" db="EMBL/GenBank/DDBJ databases">
        <title>Degradation of 1,4-Dioxane by Xanthobacter sp. YN2, via a Novel Group-2 Soluble Di-Iron Monooxygenase.</title>
        <authorList>
            <person name="Ma F."/>
            <person name="Wang Y."/>
            <person name="Yang J."/>
            <person name="Guo H."/>
            <person name="Su D."/>
            <person name="Yu L."/>
        </authorList>
    </citation>
    <scope>NUCLEOTIDE SEQUENCE [LARGE SCALE GENOMIC DNA]</scope>
    <source>
        <strain evidence="4 5">YN2</strain>
    </source>
</reference>
<dbReference type="Proteomes" id="UP000596427">
    <property type="component" value="Chromosome"/>
</dbReference>
<evidence type="ECO:0000256" key="1">
    <source>
        <dbReference type="ARBA" id="ARBA00023235"/>
    </source>
</evidence>
<dbReference type="InterPro" id="IPR006099">
    <property type="entry name" value="MeMalonylCoA_mutase_a/b_cat"/>
</dbReference>
<dbReference type="PANTHER" id="PTHR48101">
    <property type="entry name" value="METHYLMALONYL-COA MUTASE, MITOCHONDRIAL-RELATED"/>
    <property type="match status" value="1"/>
</dbReference>
<feature type="region of interest" description="Disordered" evidence="2">
    <location>
        <begin position="1"/>
        <end position="27"/>
    </location>
</feature>
<evidence type="ECO:0000259" key="3">
    <source>
        <dbReference type="Pfam" id="PF01642"/>
    </source>
</evidence>
<accession>A0A974PN95</accession>
<evidence type="ECO:0000313" key="5">
    <source>
        <dbReference type="Proteomes" id="UP000596427"/>
    </source>
</evidence>
<dbReference type="InterPro" id="IPR006098">
    <property type="entry name" value="MMCoA_mutase_a_cat"/>
</dbReference>
<dbReference type="GO" id="GO:0004494">
    <property type="term" value="F:methylmalonyl-CoA mutase activity"/>
    <property type="evidence" value="ECO:0007669"/>
    <property type="project" value="InterPro"/>
</dbReference>
<dbReference type="KEGG" id="xdi:EZH22_28020"/>
<sequence length="542" mass="59881">MTALKQKQDLDAEAPRGISPVTPSGVEAPRVVTADMVPHGAPELPGDYPFTRGIFPDGFRGRAWTMRQYSGFGTAEESNARYQFLLREGQTGLSVALDLPTQCGYDPSDPMARSEIGKVGVSLSNLSEMEILFDGIDLAKISTSFTINGTAALIYAMYVACAERRGIDPALLTGTIQNDILKEYVARGTWIFPVRPSMRLTADSILYANRTTPRFNPISIAGAHMRDAGCNAVEEMAYTLANGLAYVDELLRRGGNAEKFAKRLSFFFYVHMDLFEEVAKFRAGRRIWAEIMKTRYGVTDPKAQMFRFGVVCGGSSLVAPQPQNNIVRVAIETVAAVLSGAQSIFTCAYDEAFQIPTETSAEIALRTQQIVALESGVARSVDALGGSHYVEWLTDEMEKRIRERMDEVEAYGGAVKAIEDGWLQMRVAQRAHERKRQIDSGAFPVVGLNVFRKEDEDRGAVEVFRIDPKASRRVVEKYEAVMDRRDNAAVSRALDRLGAAAADDGENIMPYLVECCHAYATVGEMVARLKACWGEFQEPIRL</sequence>
<keyword evidence="1" id="KW-0413">Isomerase</keyword>
<organism evidence="4 5">
    <name type="scientific">Xanthobacter dioxanivorans</name>
    <dbReference type="NCBI Taxonomy" id="2528964"/>
    <lineage>
        <taxon>Bacteria</taxon>
        <taxon>Pseudomonadati</taxon>
        <taxon>Pseudomonadota</taxon>
        <taxon>Alphaproteobacteria</taxon>
        <taxon>Hyphomicrobiales</taxon>
        <taxon>Xanthobacteraceae</taxon>
        <taxon>Xanthobacter</taxon>
    </lineage>
</organism>
<dbReference type="AlphaFoldDB" id="A0A974PN95"/>
<dbReference type="SUPFAM" id="SSF51703">
    <property type="entry name" value="Cobalamin (vitamin B12)-dependent enzymes"/>
    <property type="match status" value="1"/>
</dbReference>
<dbReference type="RefSeq" id="WP_203193610.1">
    <property type="nucleotide sequence ID" value="NZ_CP063362.1"/>
</dbReference>
<gene>
    <name evidence="4" type="ORF">EZH22_28020</name>
</gene>
<dbReference type="GO" id="GO:0031419">
    <property type="term" value="F:cobalamin binding"/>
    <property type="evidence" value="ECO:0007669"/>
    <property type="project" value="InterPro"/>
</dbReference>
<dbReference type="NCBIfam" id="TIGR00641">
    <property type="entry name" value="acid_CoA_mut_N"/>
    <property type="match status" value="1"/>
</dbReference>
<evidence type="ECO:0000256" key="2">
    <source>
        <dbReference type="SAM" id="MobiDB-lite"/>
    </source>
</evidence>
<name>A0A974PN95_9HYPH</name>
<dbReference type="PANTHER" id="PTHR48101:SF1">
    <property type="entry name" value="METHYLMALONYL-COA MUTASE, LARGE SUBUNIT"/>
    <property type="match status" value="1"/>
</dbReference>
<evidence type="ECO:0000313" key="4">
    <source>
        <dbReference type="EMBL" id="QRG06704.1"/>
    </source>
</evidence>
<protein>
    <submittedName>
        <fullName evidence="4">Methylmalonyl-CoA mutase</fullName>
    </submittedName>
</protein>
<proteinExistence type="predicted"/>
<dbReference type="Pfam" id="PF01642">
    <property type="entry name" value="MM_CoA_mutase"/>
    <property type="match status" value="1"/>
</dbReference>
<dbReference type="InterPro" id="IPR016176">
    <property type="entry name" value="Cbl-dep_enz_cat"/>
</dbReference>
<dbReference type="Gene3D" id="3.20.20.240">
    <property type="entry name" value="Methylmalonyl-CoA mutase"/>
    <property type="match status" value="1"/>
</dbReference>
<dbReference type="EMBL" id="CP063362">
    <property type="protein sequence ID" value="QRG06704.1"/>
    <property type="molecule type" value="Genomic_DNA"/>
</dbReference>
<feature type="compositionally biased region" description="Basic and acidic residues" evidence="2">
    <location>
        <begin position="1"/>
        <end position="14"/>
    </location>
</feature>
<keyword evidence="5" id="KW-1185">Reference proteome</keyword>
<feature type="domain" description="Methylmalonyl-CoA mutase alpha/beta chain catalytic" evidence="3">
    <location>
        <begin position="22"/>
        <end position="535"/>
    </location>
</feature>